<evidence type="ECO:0000256" key="1">
    <source>
        <dbReference type="ARBA" id="ARBA00004141"/>
    </source>
</evidence>
<feature type="transmembrane region" description="Helical" evidence="5">
    <location>
        <begin position="260"/>
        <end position="283"/>
    </location>
</feature>
<organism evidence="7 8">
    <name type="scientific">Thalassobacterium sedimentorum</name>
    <dbReference type="NCBI Taxonomy" id="3041258"/>
    <lineage>
        <taxon>Bacteria</taxon>
        <taxon>Pseudomonadati</taxon>
        <taxon>Verrucomicrobiota</taxon>
        <taxon>Opitutia</taxon>
        <taxon>Puniceicoccales</taxon>
        <taxon>Coraliomargaritaceae</taxon>
        <taxon>Thalassobacterium</taxon>
    </lineage>
</organism>
<dbReference type="InterPro" id="IPR007016">
    <property type="entry name" value="O-antigen_ligase-rel_domated"/>
</dbReference>
<feature type="transmembrane region" description="Helical" evidence="5">
    <location>
        <begin position="211"/>
        <end position="229"/>
    </location>
</feature>
<sequence>MVDIIKAIILFGGYFVIAPIGGLILSKDRRMEDFAMGLLMFLLGLHINTTVLMLNSIEWYRGVTKGYEFTMMEMLSISLIFSTLFNSKRHFIWLPMGTLLWFLYVAASSLSIFSALEVNYVLMSILKHVKVWLIVYALANYVRSRREVHVVLIGIAIMLIYQFIIVAKMKWIDGFYQVRGLFEHQNPLAMFTYMAALPLLAVAMSPAVSKWRGLVYFSAFACSGIIVLASLSRAALAFFAMGTLAVIALGFWDRISIRRLLIVGVMAMGGTFVLAMTAETIIARFNDEGNEASGETREVMNLASQAMLDHKPLGVGWNNFGKAINHPYPYGDVIDDWNRDRGQRVDYDYAKGVVESHYWLLKAETGWPGYLTFMLFICIVTGRTLPLIIFRRGSLEAAIAAGILIGFGITYVHSGLERVLTQTKNLALWMTYIGLLGALLRLPPVDASDKLQSTQENES</sequence>
<feature type="domain" description="O-antigen ligase-related" evidence="6">
    <location>
        <begin position="219"/>
        <end position="370"/>
    </location>
</feature>
<keyword evidence="7" id="KW-0436">Ligase</keyword>
<dbReference type="PANTHER" id="PTHR37422">
    <property type="entry name" value="TEICHURONIC ACID BIOSYNTHESIS PROTEIN TUAE"/>
    <property type="match status" value="1"/>
</dbReference>
<comment type="subcellular location">
    <subcellularLocation>
        <location evidence="1">Membrane</location>
        <topology evidence="1">Multi-pass membrane protein</topology>
    </subcellularLocation>
</comment>
<dbReference type="InterPro" id="IPR051533">
    <property type="entry name" value="WaaL-like"/>
</dbReference>
<accession>A0ABU1AG49</accession>
<evidence type="ECO:0000313" key="7">
    <source>
        <dbReference type="EMBL" id="MDQ8193811.1"/>
    </source>
</evidence>
<evidence type="ECO:0000313" key="8">
    <source>
        <dbReference type="Proteomes" id="UP001243717"/>
    </source>
</evidence>
<dbReference type="Proteomes" id="UP001243717">
    <property type="component" value="Unassembled WGS sequence"/>
</dbReference>
<dbReference type="EMBL" id="JARXIC010000006">
    <property type="protein sequence ID" value="MDQ8193811.1"/>
    <property type="molecule type" value="Genomic_DNA"/>
</dbReference>
<dbReference type="PANTHER" id="PTHR37422:SF13">
    <property type="entry name" value="LIPOPOLYSACCHARIDE BIOSYNTHESIS PROTEIN PA4999-RELATED"/>
    <property type="match status" value="1"/>
</dbReference>
<feature type="transmembrane region" description="Helical" evidence="5">
    <location>
        <begin position="69"/>
        <end position="85"/>
    </location>
</feature>
<proteinExistence type="predicted"/>
<protein>
    <submittedName>
        <fullName evidence="7">O-antigen ligase family protein</fullName>
    </submittedName>
</protein>
<feature type="transmembrane region" description="Helical" evidence="5">
    <location>
        <begin position="92"/>
        <end position="114"/>
    </location>
</feature>
<feature type="transmembrane region" description="Helical" evidence="5">
    <location>
        <begin position="367"/>
        <end position="390"/>
    </location>
</feature>
<evidence type="ECO:0000256" key="2">
    <source>
        <dbReference type="ARBA" id="ARBA00022692"/>
    </source>
</evidence>
<keyword evidence="2 5" id="KW-0812">Transmembrane</keyword>
<keyword evidence="8" id="KW-1185">Reference proteome</keyword>
<feature type="transmembrane region" description="Helical" evidence="5">
    <location>
        <begin position="426"/>
        <end position="442"/>
    </location>
</feature>
<evidence type="ECO:0000259" key="6">
    <source>
        <dbReference type="Pfam" id="PF04932"/>
    </source>
</evidence>
<evidence type="ECO:0000256" key="5">
    <source>
        <dbReference type="SAM" id="Phobius"/>
    </source>
</evidence>
<keyword evidence="4 5" id="KW-0472">Membrane</keyword>
<evidence type="ECO:0000256" key="4">
    <source>
        <dbReference type="ARBA" id="ARBA00023136"/>
    </source>
</evidence>
<gene>
    <name evidence="7" type="ORF">QEH59_05215</name>
</gene>
<feature type="transmembrane region" description="Helical" evidence="5">
    <location>
        <begin position="397"/>
        <end position="414"/>
    </location>
</feature>
<feature type="transmembrane region" description="Helical" evidence="5">
    <location>
        <begin position="150"/>
        <end position="167"/>
    </location>
</feature>
<reference evidence="7 8" key="1">
    <citation type="submission" date="2023-04" db="EMBL/GenBank/DDBJ databases">
        <title>A novel bacteria isolated from coastal sediment.</title>
        <authorList>
            <person name="Liu X.-J."/>
            <person name="Du Z.-J."/>
        </authorList>
    </citation>
    <scope>NUCLEOTIDE SEQUENCE [LARGE SCALE GENOMIC DNA]</scope>
    <source>
        <strain evidence="7 8">SDUM461004</strain>
    </source>
</reference>
<feature type="transmembrane region" description="Helical" evidence="5">
    <location>
        <begin position="187"/>
        <end position="204"/>
    </location>
</feature>
<dbReference type="Pfam" id="PF04932">
    <property type="entry name" value="Wzy_C"/>
    <property type="match status" value="1"/>
</dbReference>
<keyword evidence="3 5" id="KW-1133">Transmembrane helix</keyword>
<name>A0ABU1AG49_9BACT</name>
<comment type="caution">
    <text evidence="7">The sequence shown here is derived from an EMBL/GenBank/DDBJ whole genome shotgun (WGS) entry which is preliminary data.</text>
</comment>
<dbReference type="GO" id="GO:0016874">
    <property type="term" value="F:ligase activity"/>
    <property type="evidence" value="ECO:0007669"/>
    <property type="project" value="UniProtKB-KW"/>
</dbReference>
<feature type="transmembrane region" description="Helical" evidence="5">
    <location>
        <begin position="6"/>
        <end position="25"/>
    </location>
</feature>
<feature type="transmembrane region" description="Helical" evidence="5">
    <location>
        <begin position="235"/>
        <end position="253"/>
    </location>
</feature>
<feature type="transmembrane region" description="Helical" evidence="5">
    <location>
        <begin position="37"/>
        <end position="57"/>
    </location>
</feature>
<evidence type="ECO:0000256" key="3">
    <source>
        <dbReference type="ARBA" id="ARBA00022989"/>
    </source>
</evidence>
<dbReference type="RefSeq" id="WP_308984298.1">
    <property type="nucleotide sequence ID" value="NZ_JARXIC010000006.1"/>
</dbReference>